<dbReference type="EMBL" id="JAGJRS010000016">
    <property type="protein sequence ID" value="MBP1474269.1"/>
    <property type="molecule type" value="Genomic_DNA"/>
</dbReference>
<reference evidence="2 3" key="1">
    <citation type="submission" date="2021-04" db="EMBL/GenBank/DDBJ databases">
        <authorList>
            <person name="Huq M.A."/>
        </authorList>
    </citation>
    <scope>NUCLEOTIDE SEQUENCE [LARGE SCALE GENOMIC DNA]</scope>
    <source>
        <strain evidence="2 3">MAH-13</strain>
    </source>
</reference>
<gene>
    <name evidence="2" type="ORF">J7I44_08155</name>
</gene>
<name>A0ABS4DMI5_9GAMM</name>
<dbReference type="Proteomes" id="UP000823790">
    <property type="component" value="Unassembled WGS sequence"/>
</dbReference>
<evidence type="ECO:0000313" key="2">
    <source>
        <dbReference type="EMBL" id="MBP1474269.1"/>
    </source>
</evidence>
<evidence type="ECO:0000313" key="3">
    <source>
        <dbReference type="Proteomes" id="UP000823790"/>
    </source>
</evidence>
<accession>A0ABS4DMI5</accession>
<sequence length="233" mass="24893">MTNDLHFADNHRDRCIQSGTGAGFQFEFYCECCNDTWRSPFQPYTSGRASGWMQEAGSLLGNLLGSVGYSVDNAVDGLARAGWGTARDQAFKQALAAAKQHFNRCAQCHNHVCARCWNADTGLCQVCAPDLAASVQTARYQGQRDAAMDRAREAGADLAGRVDVQTRKQLVCPSCHAEARGAKFCPQCGHALATSPQCSGCHATLPAGSRFCPECGQRAASGDPPGMPPAPLY</sequence>
<dbReference type="Pfam" id="PF12773">
    <property type="entry name" value="DZR"/>
    <property type="match status" value="1"/>
</dbReference>
<comment type="caution">
    <text evidence="2">The sequence shown here is derived from an EMBL/GenBank/DDBJ whole genome shotgun (WGS) entry which is preliminary data.</text>
</comment>
<feature type="domain" description="DZANK-type" evidence="1">
    <location>
        <begin position="172"/>
        <end position="216"/>
    </location>
</feature>
<dbReference type="InterPro" id="IPR025874">
    <property type="entry name" value="DZR"/>
</dbReference>
<dbReference type="RefSeq" id="WP_209618719.1">
    <property type="nucleotide sequence ID" value="NZ_JAGJRS010000016.1"/>
</dbReference>
<organism evidence="2 3">
    <name type="scientific">Frateuria flava</name>
    <dbReference type="NCBI Taxonomy" id="2821489"/>
    <lineage>
        <taxon>Bacteria</taxon>
        <taxon>Pseudomonadati</taxon>
        <taxon>Pseudomonadota</taxon>
        <taxon>Gammaproteobacteria</taxon>
        <taxon>Lysobacterales</taxon>
        <taxon>Rhodanobacteraceae</taxon>
        <taxon>Frateuria</taxon>
    </lineage>
</organism>
<proteinExistence type="predicted"/>
<protein>
    <submittedName>
        <fullName evidence="2">Zinc ribbon domain-containing protein</fullName>
    </submittedName>
</protein>
<evidence type="ECO:0000259" key="1">
    <source>
        <dbReference type="Pfam" id="PF12773"/>
    </source>
</evidence>
<keyword evidence="3" id="KW-1185">Reference proteome</keyword>